<dbReference type="GO" id="GO:0046872">
    <property type="term" value="F:metal ion binding"/>
    <property type="evidence" value="ECO:0007669"/>
    <property type="project" value="UniProtKB-KW"/>
</dbReference>
<dbReference type="CDD" id="cd00487">
    <property type="entry name" value="Pep_deformylase"/>
    <property type="match status" value="1"/>
</dbReference>
<comment type="function">
    <text evidence="6">Removes the formyl group from the N-terminal Met of newly synthesized proteins. Requires at least a dipeptide for an efficient rate of reaction. N-terminal L-methionine is a prerequisite for activity but the enzyme has broad specificity at other positions.</text>
</comment>
<dbReference type="Pfam" id="PF01327">
    <property type="entry name" value="Pep_deformylase"/>
    <property type="match status" value="1"/>
</dbReference>
<evidence type="ECO:0000256" key="3">
    <source>
        <dbReference type="ARBA" id="ARBA00022801"/>
    </source>
</evidence>
<dbReference type="InterPro" id="IPR036821">
    <property type="entry name" value="Peptide_deformylase_sf"/>
</dbReference>
<dbReference type="SUPFAM" id="SSF56420">
    <property type="entry name" value="Peptide deformylase"/>
    <property type="match status" value="1"/>
</dbReference>
<evidence type="ECO:0000256" key="4">
    <source>
        <dbReference type="ARBA" id="ARBA00022917"/>
    </source>
</evidence>
<evidence type="ECO:0000313" key="7">
    <source>
        <dbReference type="EMBL" id="SPS05852.1"/>
    </source>
</evidence>
<feature type="binding site" evidence="6">
    <location>
        <position position="118"/>
    </location>
    <ligand>
        <name>Fe cation</name>
        <dbReference type="ChEBI" id="CHEBI:24875"/>
    </ligand>
</feature>
<dbReference type="GO" id="GO:0006412">
    <property type="term" value="P:translation"/>
    <property type="evidence" value="ECO:0007669"/>
    <property type="project" value="UniProtKB-UniRule"/>
</dbReference>
<keyword evidence="3 6" id="KW-0378">Hydrolase</keyword>
<dbReference type="PANTHER" id="PTHR10458:SF20">
    <property type="entry name" value="PEPTIDE DEFORMYLASE 1"/>
    <property type="match status" value="1"/>
</dbReference>
<comment type="cofactor">
    <cofactor evidence="6">
        <name>Fe(2+)</name>
        <dbReference type="ChEBI" id="CHEBI:29033"/>
    </cofactor>
    <text evidence="6">Binds 1 Fe(2+) ion.</text>
</comment>
<keyword evidence="4 6" id="KW-0648">Protein biosynthesis</keyword>
<dbReference type="PRINTS" id="PR01576">
    <property type="entry name" value="PDEFORMYLASE"/>
</dbReference>
<proteinExistence type="inferred from homology"/>
<evidence type="ECO:0000256" key="2">
    <source>
        <dbReference type="ARBA" id="ARBA00022723"/>
    </source>
</evidence>
<dbReference type="PANTHER" id="PTHR10458">
    <property type="entry name" value="PEPTIDE DEFORMYLASE"/>
    <property type="match status" value="1"/>
</dbReference>
<comment type="similarity">
    <text evidence="1 6">Belongs to the polypeptide deformylase family.</text>
</comment>
<feature type="binding site" evidence="6">
    <location>
        <position position="160"/>
    </location>
    <ligand>
        <name>Fe cation</name>
        <dbReference type="ChEBI" id="CHEBI:24875"/>
    </ligand>
</feature>
<comment type="catalytic activity">
    <reaction evidence="6">
        <text>N-terminal N-formyl-L-methionyl-[peptide] + H2O = N-terminal L-methionyl-[peptide] + formate</text>
        <dbReference type="Rhea" id="RHEA:24420"/>
        <dbReference type="Rhea" id="RHEA-COMP:10639"/>
        <dbReference type="Rhea" id="RHEA-COMP:10640"/>
        <dbReference type="ChEBI" id="CHEBI:15377"/>
        <dbReference type="ChEBI" id="CHEBI:15740"/>
        <dbReference type="ChEBI" id="CHEBI:49298"/>
        <dbReference type="ChEBI" id="CHEBI:64731"/>
        <dbReference type="EC" id="3.5.1.88"/>
    </reaction>
</comment>
<reference evidence="7" key="1">
    <citation type="submission" date="2018-05" db="EMBL/GenBank/DDBJ databases">
        <authorList>
            <person name="Lanie J.A."/>
            <person name="Ng W.-L."/>
            <person name="Kazmierczak K.M."/>
            <person name="Andrzejewski T.M."/>
            <person name="Davidsen T.M."/>
            <person name="Wayne K.J."/>
            <person name="Tettelin H."/>
            <person name="Glass J.I."/>
            <person name="Rusch D."/>
            <person name="Podicherti R."/>
            <person name="Tsui H.-C.T."/>
            <person name="Winkler M.E."/>
        </authorList>
    </citation>
    <scope>NUCLEOTIDE SEQUENCE</scope>
    <source>
        <strain evidence="7">KNB</strain>
    </source>
</reference>
<gene>
    <name evidence="6 7" type="primary">def</name>
    <name evidence="7" type="ORF">NITFAB_1442</name>
</gene>
<keyword evidence="5 6" id="KW-0408">Iron</keyword>
<protein>
    <recommendedName>
        <fullName evidence="6">Peptide deformylase</fullName>
        <shortName evidence="6">PDF</shortName>
        <ecNumber evidence="6">3.5.1.88</ecNumber>
    </recommendedName>
    <alternativeName>
        <fullName evidence="6">Polypeptide deformylase</fullName>
    </alternativeName>
</protein>
<dbReference type="GO" id="GO:0042586">
    <property type="term" value="F:peptide deformylase activity"/>
    <property type="evidence" value="ECO:0007669"/>
    <property type="project" value="UniProtKB-UniRule"/>
</dbReference>
<feature type="binding site" evidence="6">
    <location>
        <position position="164"/>
    </location>
    <ligand>
        <name>Fe cation</name>
        <dbReference type="ChEBI" id="CHEBI:24875"/>
    </ligand>
</feature>
<dbReference type="PIRSF" id="PIRSF004749">
    <property type="entry name" value="Pep_def"/>
    <property type="match status" value="1"/>
</dbReference>
<dbReference type="EMBL" id="LS423452">
    <property type="protein sequence ID" value="SPS05852.1"/>
    <property type="molecule type" value="Genomic_DNA"/>
</dbReference>
<feature type="active site" evidence="6">
    <location>
        <position position="161"/>
    </location>
</feature>
<sequence length="195" mass="21975">MTIRQVLRMGDARLLRRAEEVTVFDTPELHALLLDMRDTMQSLNGAGLAAPQIGVHLRVVIFGGKFNPRYPDAEVVPETVLINPVITPLTESGKPYNLHDSNTAISDRENMEDGWEGCLSVPGLRGLVPRFRSIHYRGQNEFGTWTDRTVSGFHARVVQHECDHLDGILYPMRMCDLSQFGFTSVLYPDSHLVEE</sequence>
<dbReference type="AlphaFoldDB" id="A0A2X0R779"/>
<evidence type="ECO:0000256" key="1">
    <source>
        <dbReference type="ARBA" id="ARBA00010759"/>
    </source>
</evidence>
<organism evidence="7">
    <name type="scientific">Candidatus Nitrotoga fabula</name>
    <dbReference type="NCBI Taxonomy" id="2182327"/>
    <lineage>
        <taxon>Bacteria</taxon>
        <taxon>Pseudomonadati</taxon>
        <taxon>Pseudomonadota</taxon>
        <taxon>Betaproteobacteria</taxon>
        <taxon>Nitrosomonadales</taxon>
        <taxon>Gallionellaceae</taxon>
        <taxon>Candidatus Nitrotoga</taxon>
    </lineage>
</organism>
<dbReference type="Gene3D" id="3.90.45.10">
    <property type="entry name" value="Peptide deformylase"/>
    <property type="match status" value="1"/>
</dbReference>
<evidence type="ECO:0000256" key="6">
    <source>
        <dbReference type="HAMAP-Rule" id="MF_00163"/>
    </source>
</evidence>
<dbReference type="EC" id="3.5.1.88" evidence="6"/>
<name>A0A2X0R779_9PROT</name>
<dbReference type="NCBIfam" id="NF001159">
    <property type="entry name" value="PRK00150.1-3"/>
    <property type="match status" value="1"/>
</dbReference>
<keyword evidence="2 6" id="KW-0479">Metal-binding</keyword>
<dbReference type="HAMAP" id="MF_00163">
    <property type="entry name" value="Pep_deformylase"/>
    <property type="match status" value="1"/>
</dbReference>
<dbReference type="InterPro" id="IPR023635">
    <property type="entry name" value="Peptide_deformylase"/>
</dbReference>
<accession>A0A2X0R779</accession>
<evidence type="ECO:0000256" key="5">
    <source>
        <dbReference type="ARBA" id="ARBA00023004"/>
    </source>
</evidence>